<reference evidence="9 10" key="1">
    <citation type="submission" date="2019-01" db="EMBL/GenBank/DDBJ databases">
        <title>Colonization of the human gut by bovine bacteria present in Parmesan cheese.</title>
        <authorList>
            <person name="Lugli G.A."/>
            <person name="Milani C."/>
        </authorList>
    </citation>
    <scope>NUCLEOTIDE SEQUENCE [LARGE SCALE GENOMIC DNA]</scope>
    <source>
        <strain evidence="9 10">LDELB18P1</strain>
    </source>
</reference>
<comment type="similarity">
    <text evidence="2">Belongs to the AzlC family.</text>
</comment>
<evidence type="ECO:0000256" key="5">
    <source>
        <dbReference type="ARBA" id="ARBA00022692"/>
    </source>
</evidence>
<proteinExistence type="inferred from homology"/>
<dbReference type="AlphaFoldDB" id="A0A4Q7DUA0"/>
<feature type="transmembrane region" description="Helical" evidence="8">
    <location>
        <begin position="207"/>
        <end position="231"/>
    </location>
</feature>
<name>A0A4Q7DUA0_9LACO</name>
<dbReference type="GO" id="GO:0005886">
    <property type="term" value="C:plasma membrane"/>
    <property type="evidence" value="ECO:0007669"/>
    <property type="project" value="UniProtKB-SubCell"/>
</dbReference>
<evidence type="ECO:0000313" key="9">
    <source>
        <dbReference type="EMBL" id="RZM15519.1"/>
    </source>
</evidence>
<accession>A0A4Q7DUA0</accession>
<protein>
    <submittedName>
        <fullName evidence="9">AzlC family protein</fullName>
    </submittedName>
</protein>
<evidence type="ECO:0000256" key="4">
    <source>
        <dbReference type="ARBA" id="ARBA00022475"/>
    </source>
</evidence>
<evidence type="ECO:0000256" key="3">
    <source>
        <dbReference type="ARBA" id="ARBA00022448"/>
    </source>
</evidence>
<dbReference type="Proteomes" id="UP000292818">
    <property type="component" value="Unassembled WGS sequence"/>
</dbReference>
<feature type="transmembrane region" description="Helical" evidence="8">
    <location>
        <begin position="169"/>
        <end position="187"/>
    </location>
</feature>
<keyword evidence="7 8" id="KW-0472">Membrane</keyword>
<evidence type="ECO:0000256" key="7">
    <source>
        <dbReference type="ARBA" id="ARBA00023136"/>
    </source>
</evidence>
<comment type="caution">
    <text evidence="9">The sequence shown here is derived from an EMBL/GenBank/DDBJ whole genome shotgun (WGS) entry which is preliminary data.</text>
</comment>
<evidence type="ECO:0000256" key="6">
    <source>
        <dbReference type="ARBA" id="ARBA00022989"/>
    </source>
</evidence>
<gene>
    <name evidence="9" type="ORF">LDELB18P1_1812</name>
</gene>
<dbReference type="PANTHER" id="PTHR34979">
    <property type="entry name" value="INNER MEMBRANE PROTEIN YGAZ"/>
    <property type="match status" value="1"/>
</dbReference>
<evidence type="ECO:0000313" key="10">
    <source>
        <dbReference type="Proteomes" id="UP000292818"/>
    </source>
</evidence>
<feature type="transmembrane region" description="Helical" evidence="8">
    <location>
        <begin position="139"/>
        <end position="162"/>
    </location>
</feature>
<evidence type="ECO:0000256" key="8">
    <source>
        <dbReference type="SAM" id="Phobius"/>
    </source>
</evidence>
<feature type="transmembrane region" description="Helical" evidence="8">
    <location>
        <begin position="20"/>
        <end position="37"/>
    </location>
</feature>
<dbReference type="InterPro" id="IPR011606">
    <property type="entry name" value="Brnchd-chn_aa_trnsp_permease"/>
</dbReference>
<dbReference type="Pfam" id="PF03591">
    <property type="entry name" value="AzlC"/>
    <property type="match status" value="1"/>
</dbReference>
<dbReference type="EMBL" id="SETJ01000082">
    <property type="protein sequence ID" value="RZM15519.1"/>
    <property type="molecule type" value="Genomic_DNA"/>
</dbReference>
<dbReference type="GO" id="GO:1903785">
    <property type="term" value="P:L-valine transmembrane transport"/>
    <property type="evidence" value="ECO:0007669"/>
    <property type="project" value="TreeGrafter"/>
</dbReference>
<dbReference type="PANTHER" id="PTHR34979:SF1">
    <property type="entry name" value="INNER MEMBRANE PROTEIN YGAZ"/>
    <property type="match status" value="1"/>
</dbReference>
<keyword evidence="6 8" id="KW-1133">Transmembrane helix</keyword>
<keyword evidence="5 8" id="KW-0812">Transmembrane</keyword>
<keyword evidence="4" id="KW-1003">Cell membrane</keyword>
<organism evidence="9 10">
    <name type="scientific">Lactobacillus delbrueckii</name>
    <dbReference type="NCBI Taxonomy" id="1584"/>
    <lineage>
        <taxon>Bacteria</taxon>
        <taxon>Bacillati</taxon>
        <taxon>Bacillota</taxon>
        <taxon>Bacilli</taxon>
        <taxon>Lactobacillales</taxon>
        <taxon>Lactobacillaceae</taxon>
        <taxon>Lactobacillus</taxon>
    </lineage>
</organism>
<evidence type="ECO:0000256" key="1">
    <source>
        <dbReference type="ARBA" id="ARBA00004651"/>
    </source>
</evidence>
<sequence>MGEKQLNNVLDAKNGVKDTLPTVLGYVGIGTAFGIIAHTNGFSPLETFIMSLLVYTASGGFALVSMLPAGSSLFSIFAATNLMSARMLLMTMTLAPKFKDEKLIKNLWLGSLVTDETFALAITKLNYTKGKLKYEWLNAANLVAYAAWCLSSLFGALIGSVITDTKALGLDYAVVAMFLGLLYLQLITDQSVKIELQLVMIGGTMVLTYLGLIFLPASVSTIVVTVVGCLVGRVIKHVFFE</sequence>
<keyword evidence="3" id="KW-0813">Transport</keyword>
<comment type="subcellular location">
    <subcellularLocation>
        <location evidence="1">Cell membrane</location>
        <topology evidence="1">Multi-pass membrane protein</topology>
    </subcellularLocation>
</comment>
<evidence type="ECO:0000256" key="2">
    <source>
        <dbReference type="ARBA" id="ARBA00010735"/>
    </source>
</evidence>